<dbReference type="EMBL" id="HBFK01021078">
    <property type="protein sequence ID" value="CAD8746552.1"/>
    <property type="molecule type" value="Transcribed_RNA"/>
</dbReference>
<dbReference type="InterPro" id="IPR011990">
    <property type="entry name" value="TPR-like_helical_dom_sf"/>
</dbReference>
<dbReference type="Gene3D" id="1.25.40.10">
    <property type="entry name" value="Tetratricopeptide repeat domain"/>
    <property type="match status" value="1"/>
</dbReference>
<name>A0A6T8LIU1_HEMAN</name>
<proteinExistence type="predicted"/>
<accession>A0A6T8LIU1</accession>
<evidence type="ECO:0000313" key="1">
    <source>
        <dbReference type="EMBL" id="CAD8746552.1"/>
    </source>
</evidence>
<dbReference type="SUPFAM" id="SSF48452">
    <property type="entry name" value="TPR-like"/>
    <property type="match status" value="1"/>
</dbReference>
<protein>
    <recommendedName>
        <fullName evidence="2">Tetratricopeptide repeat protein</fullName>
    </recommendedName>
</protein>
<reference evidence="1" key="1">
    <citation type="submission" date="2021-01" db="EMBL/GenBank/DDBJ databases">
        <authorList>
            <person name="Corre E."/>
            <person name="Pelletier E."/>
            <person name="Niang G."/>
            <person name="Scheremetjew M."/>
            <person name="Finn R."/>
            <person name="Kale V."/>
            <person name="Holt S."/>
            <person name="Cochrane G."/>
            <person name="Meng A."/>
            <person name="Brown T."/>
            <person name="Cohen L."/>
        </authorList>
    </citation>
    <scope>NUCLEOTIDE SEQUENCE</scope>
    <source>
        <strain evidence="1">CCMP441</strain>
    </source>
</reference>
<organism evidence="1">
    <name type="scientific">Hemiselmis andersenii</name>
    <name type="common">Cryptophyte alga</name>
    <dbReference type="NCBI Taxonomy" id="464988"/>
    <lineage>
        <taxon>Eukaryota</taxon>
        <taxon>Cryptophyceae</taxon>
        <taxon>Cryptomonadales</taxon>
        <taxon>Hemiselmidaceae</taxon>
        <taxon>Hemiselmis</taxon>
    </lineage>
</organism>
<evidence type="ECO:0008006" key="2">
    <source>
        <dbReference type="Google" id="ProtNLM"/>
    </source>
</evidence>
<dbReference type="AlphaFoldDB" id="A0A6T8LIU1"/>
<gene>
    <name evidence="1" type="ORF">HAND1043_LOCUS13049</name>
</gene>
<sequence>MQRPFSEEALKDICVWALDYCLDRYGHVPGFEGVGMEGLDIDDSEGGDEHDRDFPWSSEVARGDGLMTREPRTNGDIAAAIACYQRALAMIPRQEHSDEWGECQLSLGCAYVEQELDGEAREDSFDMAIQHLNAALEVIGPATFPHEYGECHNQLGTVYLERMRGNPPGNVAAAIESFHKCLEVFSDQDHPVERAEVQEKLQDAYQEATGMIEDAEGADDYGDYVDEF</sequence>